<dbReference type="GO" id="GO:0032190">
    <property type="term" value="F:acrosin binding"/>
    <property type="evidence" value="ECO:0007669"/>
    <property type="project" value="TreeGrafter"/>
</dbReference>
<dbReference type="InterPro" id="IPR055356">
    <property type="entry name" value="ZP-N"/>
</dbReference>
<accession>A0A3Q3FJW6</accession>
<dbReference type="PRINTS" id="PR00023">
    <property type="entry name" value="ZPELLUCIDA"/>
</dbReference>
<dbReference type="GO" id="GO:0035804">
    <property type="term" value="F:structural constituent of egg coat"/>
    <property type="evidence" value="ECO:0007669"/>
    <property type="project" value="UniProtKB-UniRule"/>
</dbReference>
<evidence type="ECO:0000256" key="14">
    <source>
        <dbReference type="RuleBase" id="RU367066"/>
    </source>
</evidence>
<evidence type="ECO:0000256" key="5">
    <source>
        <dbReference type="ARBA" id="ARBA00022525"/>
    </source>
</evidence>
<name>A0A3Q3FJW6_9LABR</name>
<dbReference type="Pfam" id="PF23344">
    <property type="entry name" value="ZP-N"/>
    <property type="match status" value="1"/>
</dbReference>
<evidence type="ECO:0000256" key="11">
    <source>
        <dbReference type="ARBA" id="ARBA00023136"/>
    </source>
</evidence>
<dbReference type="GO" id="GO:0005886">
    <property type="term" value="C:plasma membrane"/>
    <property type="evidence" value="ECO:0007669"/>
    <property type="project" value="UniProtKB-SubCell"/>
</dbReference>
<evidence type="ECO:0000256" key="1">
    <source>
        <dbReference type="ARBA" id="ARBA00004498"/>
    </source>
</evidence>
<evidence type="ECO:0000313" key="17">
    <source>
        <dbReference type="Ensembl" id="ENSLBEP00000019819.1"/>
    </source>
</evidence>
<dbReference type="GO" id="GO:0007339">
    <property type="term" value="P:binding of sperm to zona pellucida"/>
    <property type="evidence" value="ECO:0007669"/>
    <property type="project" value="UniProtKB-UniRule"/>
</dbReference>
<comment type="similarity">
    <text evidence="2 14">Belongs to the ZP domain family. ZPC subfamily.</text>
</comment>
<dbReference type="Gene3D" id="2.60.40.3210">
    <property type="entry name" value="Zona pellucida, ZP-N domain"/>
    <property type="match status" value="1"/>
</dbReference>
<evidence type="ECO:0000256" key="6">
    <source>
        <dbReference type="ARBA" id="ARBA00022530"/>
    </source>
</evidence>
<keyword evidence="13" id="KW-0325">Glycoprotein</keyword>
<evidence type="ECO:0000256" key="2">
    <source>
        <dbReference type="ARBA" id="ARBA00006735"/>
    </source>
</evidence>
<dbReference type="AlphaFoldDB" id="A0A3Q3FJW6"/>
<evidence type="ECO:0000256" key="10">
    <source>
        <dbReference type="ARBA" id="ARBA00022989"/>
    </source>
</evidence>
<keyword evidence="18" id="KW-1185">Reference proteome</keyword>
<proteinExistence type="inferred from homology"/>
<feature type="region of interest" description="Disordered" evidence="15">
    <location>
        <begin position="23"/>
        <end position="63"/>
    </location>
</feature>
<evidence type="ECO:0000256" key="3">
    <source>
        <dbReference type="ARBA" id="ARBA00017980"/>
    </source>
</evidence>
<dbReference type="PANTHER" id="PTHR11576">
    <property type="entry name" value="ZONA PELLUCIDA SPERM-BINDING PROTEIN 3"/>
    <property type="match status" value="1"/>
</dbReference>
<dbReference type="PROSITE" id="PS51034">
    <property type="entry name" value="ZP_2"/>
    <property type="match status" value="1"/>
</dbReference>
<evidence type="ECO:0000256" key="13">
    <source>
        <dbReference type="ARBA" id="ARBA00023180"/>
    </source>
</evidence>
<evidence type="ECO:0000256" key="15">
    <source>
        <dbReference type="SAM" id="MobiDB-lite"/>
    </source>
</evidence>
<dbReference type="Pfam" id="PF00100">
    <property type="entry name" value="Zona_pellucida"/>
    <property type="match status" value="1"/>
</dbReference>
<keyword evidence="6 14" id="KW-0272">Extracellular matrix</keyword>
<dbReference type="FunFam" id="2.60.40.4100:FF:000002">
    <property type="entry name" value="Zona pellucida sperm-binding protein 3"/>
    <property type="match status" value="1"/>
</dbReference>
<keyword evidence="7 14" id="KW-0165">Cleavage on pair of basic residues</keyword>
<reference evidence="17" key="1">
    <citation type="submission" date="2025-08" db="UniProtKB">
        <authorList>
            <consortium name="Ensembl"/>
        </authorList>
    </citation>
    <scope>IDENTIFICATION</scope>
</reference>
<dbReference type="Ensembl" id="ENSLBET00000020891.1">
    <property type="protein sequence ID" value="ENSLBEP00000019819.1"/>
    <property type="gene ID" value="ENSLBEG00000015241.1"/>
</dbReference>
<evidence type="ECO:0000256" key="7">
    <source>
        <dbReference type="ARBA" id="ARBA00022685"/>
    </source>
</evidence>
<dbReference type="FunFam" id="2.60.40.3210:FF:000001">
    <property type="entry name" value="Zona pellucida sperm-binding protein 3"/>
    <property type="match status" value="1"/>
</dbReference>
<evidence type="ECO:0000256" key="8">
    <source>
        <dbReference type="ARBA" id="ARBA00022692"/>
    </source>
</evidence>
<comment type="domain">
    <text evidence="14">The ZP domain is involved in the polymerization of the ZP proteins to form the zona pellucida.</text>
</comment>
<feature type="domain" description="ZP" evidence="16">
    <location>
        <begin position="154"/>
        <end position="411"/>
    </location>
</feature>
<reference evidence="17" key="2">
    <citation type="submission" date="2025-09" db="UniProtKB">
        <authorList>
            <consortium name="Ensembl"/>
        </authorList>
    </citation>
    <scope>IDENTIFICATION</scope>
</reference>
<keyword evidence="10" id="KW-1133">Transmembrane helix</keyword>
<dbReference type="SMART" id="SM00241">
    <property type="entry name" value="ZP"/>
    <property type="match status" value="1"/>
</dbReference>
<dbReference type="GO" id="GO:0035803">
    <property type="term" value="P:egg coat formation"/>
    <property type="evidence" value="ECO:0007669"/>
    <property type="project" value="UniProtKB-UniRule"/>
</dbReference>
<comment type="function">
    <text evidence="14">Component of the zona pellucida, an extracellular matrix surrounding oocytes which mediates sperm binding, induction of the acrosome reaction and prevents post-fertilization polyspermy. The zona pellucida is composed of 3 to 4 glycoproteins, ZP1, ZP2, ZP3, and ZP4. ZP3 is essential for sperm binding and zona matrix formation.</text>
</comment>
<dbReference type="STRING" id="56723.ENSLBEP00000019819"/>
<dbReference type="InterPro" id="IPR001507">
    <property type="entry name" value="ZP_dom"/>
</dbReference>
<organism evidence="17 18">
    <name type="scientific">Labrus bergylta</name>
    <name type="common">ballan wrasse</name>
    <dbReference type="NCBI Taxonomy" id="56723"/>
    <lineage>
        <taxon>Eukaryota</taxon>
        <taxon>Metazoa</taxon>
        <taxon>Chordata</taxon>
        <taxon>Craniata</taxon>
        <taxon>Vertebrata</taxon>
        <taxon>Euteleostomi</taxon>
        <taxon>Actinopterygii</taxon>
        <taxon>Neopterygii</taxon>
        <taxon>Teleostei</taxon>
        <taxon>Neoteleostei</taxon>
        <taxon>Acanthomorphata</taxon>
        <taxon>Eupercaria</taxon>
        <taxon>Labriformes</taxon>
        <taxon>Labridae</taxon>
        <taxon>Labrus</taxon>
    </lineage>
</organism>
<dbReference type="Proteomes" id="UP000261660">
    <property type="component" value="Unplaced"/>
</dbReference>
<keyword evidence="12 14" id="KW-1015">Disulfide bond</keyword>
<dbReference type="InterPro" id="IPR055355">
    <property type="entry name" value="ZP-C"/>
</dbReference>
<dbReference type="GO" id="GO:0035805">
    <property type="term" value="C:egg coat"/>
    <property type="evidence" value="ECO:0007669"/>
    <property type="project" value="UniProtKB-SubCell"/>
</dbReference>
<dbReference type="InParanoid" id="A0A3Q3FJW6"/>
<feature type="signal peptide" evidence="14">
    <location>
        <begin position="1"/>
        <end position="17"/>
    </location>
</feature>
<comment type="subcellular location">
    <subcellularLocation>
        <location evidence="1">Secreted</location>
        <location evidence="1">Extracellular space</location>
        <location evidence="1">Extracellular matrix</location>
    </subcellularLocation>
    <subcellularLocation>
        <location evidence="14">Zona pellucida</location>
    </subcellularLocation>
    <subcellularLocation>
        <location evidence="14">Cell membrane</location>
        <topology evidence="14">Single-pass type I membrane protein</topology>
    </subcellularLocation>
</comment>
<evidence type="ECO:0000313" key="18">
    <source>
        <dbReference type="Proteomes" id="UP000261660"/>
    </source>
</evidence>
<dbReference type="InterPro" id="IPR042235">
    <property type="entry name" value="ZP-C_dom"/>
</dbReference>
<comment type="PTM">
    <text evidence="14">Proteolytically cleaved before the transmembrane segment to yield the secreted ectodomain incorporated in the zona pellucida.</text>
</comment>
<feature type="chain" id="PRO_5025709376" description="Zona pellucida sperm-binding protein 3" evidence="14">
    <location>
        <begin position="18"/>
        <end position="502"/>
    </location>
</feature>
<evidence type="ECO:0000256" key="12">
    <source>
        <dbReference type="ARBA" id="ARBA00023157"/>
    </source>
</evidence>
<sequence>MGFRGVVFVLLLSGATSQNSFISSTKETLNPQAQETTSSQLPRSLQKTGHQSNRTEHSGSGRSPVNYRLKVYQIWNPAVRKLKPVQDSVGQIFQDPLISEARGLTSEQLENVQVQELLTLIQGPDLNPPIKQDTQLQVKFEKRVPVPAGSVAARCGEGKVTLEVKQNFLGNGQLIRPSDLTLGGCAAVNTAGHILQFQAELHSCGSKLMMTDDALIYSFSLLYAPKPIGNTFILKTNHAEVVIQCHYKRRHYVSSAALRPTWTTFASEVMAEQQLHFSLRLMTEDWQAQRSSSVHFLDVMHIQAAVLRGHHVPLRVYADSCVATVTPDPDSQPRYPFISNHGCFGDAKLAEAKSYFMQQSQEDKLHFQLKAFRFHRDQRNSLYITCHLKATTISVPVNLQHKACSFLTEAQRWVASSGDNKVCDCCESSCSQQRRRRSPVAAAELEWEWEGMAAPGPVFLQENTLQVELTEMHQEKAPLQELLKVTQPGKKSTFSPLTFLWS</sequence>
<keyword evidence="5 14" id="KW-0964">Secreted</keyword>
<keyword evidence="11" id="KW-0472">Membrane</keyword>
<evidence type="ECO:0000256" key="4">
    <source>
        <dbReference type="ARBA" id="ARBA00022475"/>
    </source>
</evidence>
<keyword evidence="9 14" id="KW-0732">Signal</keyword>
<evidence type="ECO:0000259" key="16">
    <source>
        <dbReference type="PROSITE" id="PS51034"/>
    </source>
</evidence>
<dbReference type="GO" id="GO:2000344">
    <property type="term" value="P:positive regulation of acrosome reaction"/>
    <property type="evidence" value="ECO:0007669"/>
    <property type="project" value="UniProtKB-UniRule"/>
</dbReference>
<dbReference type="PANTHER" id="PTHR11576:SF2">
    <property type="entry name" value="ZONA PELLUCIDA SPERM-BINDING PROTEIN 3"/>
    <property type="match status" value="1"/>
</dbReference>
<keyword evidence="8" id="KW-0812">Transmembrane</keyword>
<dbReference type="Gene3D" id="2.60.40.4100">
    <property type="entry name" value="Zona pellucida, ZP-C domain"/>
    <property type="match status" value="1"/>
</dbReference>
<protein>
    <recommendedName>
        <fullName evidence="3 14">Zona pellucida sperm-binding protein 3</fullName>
    </recommendedName>
</protein>
<keyword evidence="4 14" id="KW-1003">Cell membrane</keyword>
<evidence type="ECO:0000256" key="9">
    <source>
        <dbReference type="ARBA" id="ARBA00022729"/>
    </source>
</evidence>
<dbReference type="GeneTree" id="ENSGT01030000234567"/>
<feature type="compositionally biased region" description="Polar residues" evidence="15">
    <location>
        <begin position="23"/>
        <end position="52"/>
    </location>
</feature>
<dbReference type="InterPro" id="IPR048290">
    <property type="entry name" value="ZP_chr"/>
</dbReference>